<dbReference type="PANTHER" id="PTHR39181">
    <property type="entry name" value="TYROSINE-PROTEIN PHOSPHATASE YWQE"/>
    <property type="match status" value="1"/>
</dbReference>
<gene>
    <name evidence="6" type="ORF">ACFQO8_01840</name>
</gene>
<evidence type="ECO:0000313" key="7">
    <source>
        <dbReference type="Proteomes" id="UP001596439"/>
    </source>
</evidence>
<dbReference type="Gene3D" id="3.20.20.140">
    <property type="entry name" value="Metal-dependent hydrolases"/>
    <property type="match status" value="1"/>
</dbReference>
<protein>
    <recommendedName>
        <fullName evidence="5">Tyrosine-protein phosphatase</fullName>
        <ecNumber evidence="5">3.1.3.48</ecNumber>
    </recommendedName>
</protein>
<name>A0ABW2PLI7_9BACL</name>
<evidence type="ECO:0000256" key="5">
    <source>
        <dbReference type="PIRNR" id="PIRNR016557"/>
    </source>
</evidence>
<evidence type="ECO:0000256" key="1">
    <source>
        <dbReference type="ARBA" id="ARBA00005750"/>
    </source>
</evidence>
<sequence length="255" mass="28339">MIDIHCHLLPAVDDGPGTVEQTIEMAKRAVEEGVTAIVVTPHAFHPQFETEDLNVQEAAATLQNVLRQEAIKLDIYPGQEIRVFGDLVQALEDGEALSLAGSRYVLVEFPSDTVPAYAEQLFFRLQAEGYTPVIAHPERNKELATNPKRLMDFVSSGALSQVTTSSLTGEFGQNVKEIAFVFLRNGLSQLVASDAHSTGRRTFYWEEAKQVVTDELGAGRWETLVENAEAVVKDEFVFVDPPILPTKNWRGKWKK</sequence>
<proteinExistence type="inferred from homology"/>
<keyword evidence="2 5" id="KW-0378">Hydrolase</keyword>
<dbReference type="InterPro" id="IPR016195">
    <property type="entry name" value="Pol/histidinol_Pase-like"/>
</dbReference>
<keyword evidence="3 5" id="KW-0904">Protein phosphatase</keyword>
<dbReference type="EC" id="3.1.3.48" evidence="5"/>
<dbReference type="SUPFAM" id="SSF89550">
    <property type="entry name" value="PHP domain-like"/>
    <property type="match status" value="1"/>
</dbReference>
<reference evidence="7" key="1">
    <citation type="journal article" date="2019" name="Int. J. Syst. Evol. Microbiol.">
        <title>The Global Catalogue of Microorganisms (GCM) 10K type strain sequencing project: providing services to taxonomists for standard genome sequencing and annotation.</title>
        <authorList>
            <consortium name="The Broad Institute Genomics Platform"/>
            <consortium name="The Broad Institute Genome Sequencing Center for Infectious Disease"/>
            <person name="Wu L."/>
            <person name="Ma J."/>
        </authorList>
    </citation>
    <scope>NUCLEOTIDE SEQUENCE [LARGE SCALE GENOMIC DNA]</scope>
    <source>
        <strain evidence="7">CCUG 55590</strain>
    </source>
</reference>
<dbReference type="PIRSF" id="PIRSF016557">
    <property type="entry name" value="Caps_synth_CpsB"/>
    <property type="match status" value="1"/>
</dbReference>
<dbReference type="EMBL" id="JBHTCE010000001">
    <property type="protein sequence ID" value="MFC7388865.1"/>
    <property type="molecule type" value="Genomic_DNA"/>
</dbReference>
<dbReference type="InterPro" id="IPR016667">
    <property type="entry name" value="Caps_polysacc_synth_CpsB/CapC"/>
</dbReference>
<dbReference type="Proteomes" id="UP001596439">
    <property type="component" value="Unassembled WGS sequence"/>
</dbReference>
<comment type="catalytic activity">
    <reaction evidence="4 5">
        <text>O-phospho-L-tyrosyl-[protein] + H2O = L-tyrosyl-[protein] + phosphate</text>
        <dbReference type="Rhea" id="RHEA:10684"/>
        <dbReference type="Rhea" id="RHEA-COMP:10136"/>
        <dbReference type="Rhea" id="RHEA-COMP:20101"/>
        <dbReference type="ChEBI" id="CHEBI:15377"/>
        <dbReference type="ChEBI" id="CHEBI:43474"/>
        <dbReference type="ChEBI" id="CHEBI:46858"/>
        <dbReference type="ChEBI" id="CHEBI:61978"/>
        <dbReference type="EC" id="3.1.3.48"/>
    </reaction>
</comment>
<evidence type="ECO:0000313" key="6">
    <source>
        <dbReference type="EMBL" id="MFC7388865.1"/>
    </source>
</evidence>
<comment type="similarity">
    <text evidence="1 5">Belongs to the metallo-dependent hydrolases superfamily. CpsB/CapC family.</text>
</comment>
<comment type="caution">
    <text evidence="6">The sequence shown here is derived from an EMBL/GenBank/DDBJ whole genome shotgun (WGS) entry which is preliminary data.</text>
</comment>
<dbReference type="Pfam" id="PF19567">
    <property type="entry name" value="CpsB_CapC"/>
    <property type="match status" value="1"/>
</dbReference>
<keyword evidence="7" id="KW-1185">Reference proteome</keyword>
<dbReference type="RefSeq" id="WP_214786425.1">
    <property type="nucleotide sequence ID" value="NZ_JANIEL010000007.1"/>
</dbReference>
<dbReference type="PANTHER" id="PTHR39181:SF1">
    <property type="entry name" value="TYROSINE-PROTEIN PHOSPHATASE YWQE"/>
    <property type="match status" value="1"/>
</dbReference>
<evidence type="ECO:0000256" key="4">
    <source>
        <dbReference type="ARBA" id="ARBA00051722"/>
    </source>
</evidence>
<organism evidence="6 7">
    <name type="scientific">Exiguobacterium aestuarii</name>
    <dbReference type="NCBI Taxonomy" id="273527"/>
    <lineage>
        <taxon>Bacteria</taxon>
        <taxon>Bacillati</taxon>
        <taxon>Bacillota</taxon>
        <taxon>Bacilli</taxon>
        <taxon>Bacillales</taxon>
        <taxon>Bacillales Family XII. Incertae Sedis</taxon>
        <taxon>Exiguobacterium</taxon>
    </lineage>
</organism>
<evidence type="ECO:0000256" key="2">
    <source>
        <dbReference type="ARBA" id="ARBA00022801"/>
    </source>
</evidence>
<accession>A0ABW2PLI7</accession>
<evidence type="ECO:0000256" key="3">
    <source>
        <dbReference type="ARBA" id="ARBA00022912"/>
    </source>
</evidence>